<dbReference type="FunFam" id="1.10.10.10:FF:000001">
    <property type="entry name" value="LysR family transcriptional regulator"/>
    <property type="match status" value="1"/>
</dbReference>
<dbReference type="GO" id="GO:0032993">
    <property type="term" value="C:protein-DNA complex"/>
    <property type="evidence" value="ECO:0007669"/>
    <property type="project" value="TreeGrafter"/>
</dbReference>
<dbReference type="SUPFAM" id="SSF53850">
    <property type="entry name" value="Periplasmic binding protein-like II"/>
    <property type="match status" value="1"/>
</dbReference>
<dbReference type="SUPFAM" id="SSF46785">
    <property type="entry name" value="Winged helix' DNA-binding domain"/>
    <property type="match status" value="1"/>
</dbReference>
<dbReference type="InterPro" id="IPR000847">
    <property type="entry name" value="LysR_HTH_N"/>
</dbReference>
<evidence type="ECO:0000313" key="7">
    <source>
        <dbReference type="Proteomes" id="UP000302163"/>
    </source>
</evidence>
<evidence type="ECO:0000256" key="1">
    <source>
        <dbReference type="ARBA" id="ARBA00009437"/>
    </source>
</evidence>
<name>A0A4P8YMR9_9ENTR</name>
<dbReference type="Proteomes" id="UP000302163">
    <property type="component" value="Chromosome"/>
</dbReference>
<dbReference type="PROSITE" id="PS50931">
    <property type="entry name" value="HTH_LYSR"/>
    <property type="match status" value="1"/>
</dbReference>
<evidence type="ECO:0000256" key="2">
    <source>
        <dbReference type="ARBA" id="ARBA00023015"/>
    </source>
</evidence>
<dbReference type="Gene3D" id="1.10.10.10">
    <property type="entry name" value="Winged helix-like DNA-binding domain superfamily/Winged helix DNA-binding domain"/>
    <property type="match status" value="1"/>
</dbReference>
<comment type="similarity">
    <text evidence="1">Belongs to the LysR transcriptional regulatory family.</text>
</comment>
<reference evidence="6 7" key="1">
    <citation type="submission" date="2019-05" db="EMBL/GenBank/DDBJ databases">
        <title>Complete genome sequence of Izhakiella calystegiae KSNA2, an endophyte isolated from beach morning glory (Calystegia soldanella).</title>
        <authorList>
            <person name="Jiang L."/>
            <person name="Jeong J.C."/>
            <person name="Kim C.Y."/>
            <person name="Kim D.H."/>
            <person name="Kim S.W."/>
            <person name="Lee j."/>
        </authorList>
    </citation>
    <scope>NUCLEOTIDE SEQUENCE [LARGE SCALE GENOMIC DNA]</scope>
    <source>
        <strain evidence="6 7">KSNA2</strain>
    </source>
</reference>
<dbReference type="Gene3D" id="3.40.190.10">
    <property type="entry name" value="Periplasmic binding protein-like II"/>
    <property type="match status" value="2"/>
</dbReference>
<accession>A0A4P8YMR9</accession>
<keyword evidence="2" id="KW-0805">Transcription regulation</keyword>
<dbReference type="GO" id="GO:0003677">
    <property type="term" value="F:DNA binding"/>
    <property type="evidence" value="ECO:0007669"/>
    <property type="project" value="UniProtKB-KW"/>
</dbReference>
<evidence type="ECO:0000259" key="5">
    <source>
        <dbReference type="PROSITE" id="PS50931"/>
    </source>
</evidence>
<organism evidence="6 7">
    <name type="scientific">Jejubacter calystegiae</name>
    <dbReference type="NCBI Taxonomy" id="2579935"/>
    <lineage>
        <taxon>Bacteria</taxon>
        <taxon>Pseudomonadati</taxon>
        <taxon>Pseudomonadota</taxon>
        <taxon>Gammaproteobacteria</taxon>
        <taxon>Enterobacterales</taxon>
        <taxon>Enterobacteriaceae</taxon>
        <taxon>Jejubacter</taxon>
    </lineage>
</organism>
<dbReference type="KEGG" id="izh:FEM41_16900"/>
<protein>
    <submittedName>
        <fullName evidence="6">LysR family transcriptional regulator</fullName>
    </submittedName>
</protein>
<dbReference type="PRINTS" id="PR00039">
    <property type="entry name" value="HTHLYSR"/>
</dbReference>
<keyword evidence="4" id="KW-0804">Transcription</keyword>
<keyword evidence="3" id="KW-0238">DNA-binding</keyword>
<dbReference type="InterPro" id="IPR036388">
    <property type="entry name" value="WH-like_DNA-bd_sf"/>
</dbReference>
<dbReference type="GO" id="GO:0003700">
    <property type="term" value="F:DNA-binding transcription factor activity"/>
    <property type="evidence" value="ECO:0007669"/>
    <property type="project" value="InterPro"/>
</dbReference>
<evidence type="ECO:0000256" key="4">
    <source>
        <dbReference type="ARBA" id="ARBA00023163"/>
    </source>
</evidence>
<proteinExistence type="inferred from homology"/>
<dbReference type="PANTHER" id="PTHR30346:SF0">
    <property type="entry name" value="HCA OPERON TRANSCRIPTIONAL ACTIVATOR HCAR"/>
    <property type="match status" value="1"/>
</dbReference>
<dbReference type="EMBL" id="CP040428">
    <property type="protein sequence ID" value="QCT21208.1"/>
    <property type="molecule type" value="Genomic_DNA"/>
</dbReference>
<dbReference type="OrthoDB" id="6804990at2"/>
<evidence type="ECO:0000313" key="6">
    <source>
        <dbReference type="EMBL" id="QCT21208.1"/>
    </source>
</evidence>
<evidence type="ECO:0000256" key="3">
    <source>
        <dbReference type="ARBA" id="ARBA00023125"/>
    </source>
</evidence>
<dbReference type="PANTHER" id="PTHR30346">
    <property type="entry name" value="TRANSCRIPTIONAL DUAL REGULATOR HCAR-RELATED"/>
    <property type="match status" value="1"/>
</dbReference>
<gene>
    <name evidence="6" type="ORF">FEM41_16900</name>
</gene>
<feature type="domain" description="HTH lysR-type" evidence="5">
    <location>
        <begin position="1"/>
        <end position="60"/>
    </location>
</feature>
<dbReference type="Pfam" id="PF03466">
    <property type="entry name" value="LysR_substrate"/>
    <property type="match status" value="1"/>
</dbReference>
<keyword evidence="7" id="KW-1185">Reference proteome</keyword>
<dbReference type="Pfam" id="PF00126">
    <property type="entry name" value="HTH_1"/>
    <property type="match status" value="1"/>
</dbReference>
<dbReference type="InterPro" id="IPR036390">
    <property type="entry name" value="WH_DNA-bd_sf"/>
</dbReference>
<dbReference type="RefSeq" id="WP_138097364.1">
    <property type="nucleotide sequence ID" value="NZ_CP040428.1"/>
</dbReference>
<dbReference type="AlphaFoldDB" id="A0A4P8YMR9"/>
<dbReference type="InterPro" id="IPR005119">
    <property type="entry name" value="LysR_subst-bd"/>
</dbReference>
<sequence>MFNDFNQLRCFITLAEELHFGRAAARLYMTQPPLSRQIRLLEESLGVRLFERNSRMVRLTEAGAAFLLAARQMLTMAELSVDTARRIHKGSAGRVALGFTAVSGYWLIPELLGRVQRALPDIDITLKEMVTSDQIAALNAGTIALAMMRPAIAEQEGLIHRRYHREPMVLALPVGHPLAERAQIGPEDLRHQPMIAYAPDEGRYFYEMTLELLAETLPPPRFVQYIGQTHSIMALVNAGMGIALVPASVRYLGFSNVVCKTIWPTLRRAETWLAWRNAPATAAEAALRNFILDSLPGADAA</sequence>